<keyword evidence="2 8" id="KW-0812">Transmembrane</keyword>
<evidence type="ECO:0000313" key="10">
    <source>
        <dbReference type="Proteomes" id="UP001187192"/>
    </source>
</evidence>
<evidence type="ECO:0000256" key="8">
    <source>
        <dbReference type="SAM" id="Phobius"/>
    </source>
</evidence>
<keyword evidence="4 8" id="KW-1133">Transmembrane helix</keyword>
<evidence type="ECO:0000256" key="4">
    <source>
        <dbReference type="ARBA" id="ARBA00022989"/>
    </source>
</evidence>
<evidence type="ECO:0000256" key="7">
    <source>
        <dbReference type="SAM" id="MobiDB-lite"/>
    </source>
</evidence>
<organism evidence="9 10">
    <name type="scientific">Ficus carica</name>
    <name type="common">Common fig</name>
    <dbReference type="NCBI Taxonomy" id="3494"/>
    <lineage>
        <taxon>Eukaryota</taxon>
        <taxon>Viridiplantae</taxon>
        <taxon>Streptophyta</taxon>
        <taxon>Embryophyta</taxon>
        <taxon>Tracheophyta</taxon>
        <taxon>Spermatophyta</taxon>
        <taxon>Magnoliopsida</taxon>
        <taxon>eudicotyledons</taxon>
        <taxon>Gunneridae</taxon>
        <taxon>Pentapetalae</taxon>
        <taxon>rosids</taxon>
        <taxon>fabids</taxon>
        <taxon>Rosales</taxon>
        <taxon>Moraceae</taxon>
        <taxon>Ficeae</taxon>
        <taxon>Ficus</taxon>
    </lineage>
</organism>
<accession>A0AA88CPN5</accession>
<feature type="region of interest" description="Disordered" evidence="7">
    <location>
        <begin position="333"/>
        <end position="357"/>
    </location>
</feature>
<feature type="transmembrane region" description="Helical" evidence="8">
    <location>
        <begin position="93"/>
        <end position="119"/>
    </location>
</feature>
<dbReference type="Gramene" id="FCD_00017935-RA">
    <property type="protein sequence ID" value="FCD_00017935-RA:cds"/>
    <property type="gene ID" value="FCD_00017935"/>
</dbReference>
<dbReference type="AlphaFoldDB" id="A0AA88CPN5"/>
<keyword evidence="5" id="KW-0443">Lipid metabolism</keyword>
<keyword evidence="6 8" id="KW-0472">Membrane</keyword>
<name>A0AA88CPN5_FICCA</name>
<dbReference type="EMBL" id="BTGU01000001">
    <property type="protein sequence ID" value="GMN26065.1"/>
    <property type="molecule type" value="Genomic_DNA"/>
</dbReference>
<feature type="compositionally biased region" description="Acidic residues" evidence="7">
    <location>
        <begin position="400"/>
        <end position="413"/>
    </location>
</feature>
<gene>
    <name evidence="9" type="ORF">TIFTF001_001158</name>
</gene>
<evidence type="ECO:0008006" key="11">
    <source>
        <dbReference type="Google" id="ProtNLM"/>
    </source>
</evidence>
<proteinExistence type="predicted"/>
<dbReference type="Proteomes" id="UP001187192">
    <property type="component" value="Unassembled WGS sequence"/>
</dbReference>
<keyword evidence="3" id="KW-0256">Endoplasmic reticulum</keyword>
<dbReference type="InterPro" id="IPR009617">
    <property type="entry name" value="Seipin"/>
</dbReference>
<comment type="caution">
    <text evidence="9">The sequence shown here is derived from an EMBL/GenBank/DDBJ whole genome shotgun (WGS) entry which is preliminary data.</text>
</comment>
<evidence type="ECO:0000256" key="1">
    <source>
        <dbReference type="ARBA" id="ARBA00004477"/>
    </source>
</evidence>
<reference evidence="9" key="1">
    <citation type="submission" date="2023-07" db="EMBL/GenBank/DDBJ databases">
        <title>draft genome sequence of fig (Ficus carica).</title>
        <authorList>
            <person name="Takahashi T."/>
            <person name="Nishimura K."/>
        </authorList>
    </citation>
    <scope>NUCLEOTIDE SEQUENCE</scope>
</reference>
<feature type="region of interest" description="Disordered" evidence="7">
    <location>
        <begin position="394"/>
        <end position="413"/>
    </location>
</feature>
<evidence type="ECO:0000256" key="6">
    <source>
        <dbReference type="ARBA" id="ARBA00023136"/>
    </source>
</evidence>
<dbReference type="CDD" id="cd23995">
    <property type="entry name" value="Seipin_BSCL2_like"/>
    <property type="match status" value="1"/>
</dbReference>
<feature type="transmembrane region" description="Helical" evidence="8">
    <location>
        <begin position="31"/>
        <end position="50"/>
    </location>
</feature>
<dbReference type="GO" id="GO:0005789">
    <property type="term" value="C:endoplasmic reticulum membrane"/>
    <property type="evidence" value="ECO:0007669"/>
    <property type="project" value="UniProtKB-SubCell"/>
</dbReference>
<sequence>MEEEEDGEEAFYSVMPKPDWFTKLVLLQADLIYNSLSFLFSPIFFFMSVVSESYRRAEEATFTVESAVKKVPSTITHGSIVLLKKLGFGVFGAAYACMVLLVVLVVAVVLGVGLVQMWVEEPVLLKEKLHFDYTEPHPKAHFPVIQKGQKRRQMGVPVGHTFSVSVQLLMPESGFNRDIGVFQLSAELLAVNGQVIGKSSLPCMLRFRSLPVRLARTFVMSIPLLLGITGETQKITFEVLRHKEGYRRTQAIRVTLSPRAGTTYLPQLYEAEIVMKSTLPWTKELVRRWKWTFCVWSSLYTYIVLLITLFCWCKPVFFPLSVLSLVERGEREEEMPPSEIQTPKEQPHDDHDCEEEDVSEMLRKWRLRRSKRKAVYLEAEVVGSSASTFTITREETSAAVEEDVGDSEESVCL</sequence>
<dbReference type="GO" id="GO:0006629">
    <property type="term" value="P:lipid metabolic process"/>
    <property type="evidence" value="ECO:0007669"/>
    <property type="project" value="UniProtKB-KW"/>
</dbReference>
<protein>
    <recommendedName>
        <fullName evidence="11">Seipin</fullName>
    </recommendedName>
</protein>
<dbReference type="Pfam" id="PF06775">
    <property type="entry name" value="Seipin"/>
    <property type="match status" value="1"/>
</dbReference>
<evidence type="ECO:0000313" key="9">
    <source>
        <dbReference type="EMBL" id="GMN26065.1"/>
    </source>
</evidence>
<dbReference type="PANTHER" id="PTHR21212:SF5">
    <property type="entry name" value="SEIPIN-1"/>
    <property type="match status" value="1"/>
</dbReference>
<dbReference type="PANTHER" id="PTHR21212">
    <property type="entry name" value="BERNARDINELLI-SEIP CONGENITAL LIPODYSTROPHY 2 HOMOLOG BSCL2 PROTEIN"/>
    <property type="match status" value="1"/>
</dbReference>
<keyword evidence="10" id="KW-1185">Reference proteome</keyword>
<evidence type="ECO:0000256" key="2">
    <source>
        <dbReference type="ARBA" id="ARBA00022692"/>
    </source>
</evidence>
<evidence type="ECO:0000256" key="3">
    <source>
        <dbReference type="ARBA" id="ARBA00022824"/>
    </source>
</evidence>
<evidence type="ECO:0000256" key="5">
    <source>
        <dbReference type="ARBA" id="ARBA00023098"/>
    </source>
</evidence>
<comment type="subcellular location">
    <subcellularLocation>
        <location evidence="1">Endoplasmic reticulum membrane</location>
        <topology evidence="1">Multi-pass membrane protein</topology>
    </subcellularLocation>
</comment>
<dbReference type="GO" id="GO:0140042">
    <property type="term" value="P:lipid droplet formation"/>
    <property type="evidence" value="ECO:0007669"/>
    <property type="project" value="UniProtKB-ARBA"/>
</dbReference>